<keyword evidence="2" id="KW-1185">Reference proteome</keyword>
<dbReference type="KEGG" id="rva:Rvan_0510"/>
<accession>E3HYQ1</accession>
<evidence type="ECO:0000313" key="2">
    <source>
        <dbReference type="Proteomes" id="UP000001399"/>
    </source>
</evidence>
<gene>
    <name evidence="1" type="ordered locus">Rvan_0510</name>
</gene>
<dbReference type="eggNOG" id="ENOG50337AZ">
    <property type="taxonomic scope" value="Bacteria"/>
</dbReference>
<name>E3HYQ1_RHOVT</name>
<dbReference type="EMBL" id="CP002292">
    <property type="protein sequence ID" value="ADP69792.1"/>
    <property type="molecule type" value="Genomic_DNA"/>
</dbReference>
<dbReference type="Proteomes" id="UP000001399">
    <property type="component" value="Chromosome"/>
</dbReference>
<dbReference type="STRING" id="648757.Rvan_0510"/>
<proteinExistence type="predicted"/>
<protein>
    <submittedName>
        <fullName evidence="1">Uncharacterized protein</fullName>
    </submittedName>
</protein>
<reference evidence="2" key="1">
    <citation type="journal article" date="2011" name="J. Bacteriol.">
        <title>Genome sequences of eight morphologically diverse alphaproteobacteria.</title>
        <authorList>
            <consortium name="US DOE Joint Genome Institute"/>
            <person name="Brown P.J."/>
            <person name="Kysela D.T."/>
            <person name="Buechlein A."/>
            <person name="Hemmerich C."/>
            <person name="Brun Y.V."/>
        </authorList>
    </citation>
    <scope>NUCLEOTIDE SEQUENCE [LARGE SCALE GENOMIC DNA]</scope>
    <source>
        <strain evidence="2">ATCC 17100 / ATH 3.1.1 / DSM 162 / LMG 4299</strain>
    </source>
</reference>
<dbReference type="AlphaFoldDB" id="E3HYQ1"/>
<organism evidence="1 2">
    <name type="scientific">Rhodomicrobium vannielii (strain ATCC 17100 / DSM 162 / LMG 4299 / NCIMB 10020 / ATH 3.1.1)</name>
    <dbReference type="NCBI Taxonomy" id="648757"/>
    <lineage>
        <taxon>Bacteria</taxon>
        <taxon>Pseudomonadati</taxon>
        <taxon>Pseudomonadota</taxon>
        <taxon>Alphaproteobacteria</taxon>
        <taxon>Hyphomicrobiales</taxon>
        <taxon>Hyphomicrobiaceae</taxon>
        <taxon>Rhodomicrobium</taxon>
    </lineage>
</organism>
<sequence length="126" mass="13597">MNTETLERLSPTQLYHRVLLDIATAAAASALGTSTNGAARATEESYVPGRLRESLLAECDEGMRRRLSSLANSAVAALAMQGPDNLAQSARKHGIDLSAEEALQISEHFEAKRNAVLSYQRGRELS</sequence>
<dbReference type="RefSeq" id="WP_013418196.1">
    <property type="nucleotide sequence ID" value="NC_014664.1"/>
</dbReference>
<dbReference type="OrthoDB" id="8449553at2"/>
<evidence type="ECO:0000313" key="1">
    <source>
        <dbReference type="EMBL" id="ADP69792.1"/>
    </source>
</evidence>
<dbReference type="HOGENOM" id="CLU_1979875_0_0_5"/>